<name>A0A929KYD9_9SPHI</name>
<gene>
    <name evidence="3" type="ORF">IRJ16_18875</name>
</gene>
<dbReference type="SUPFAM" id="SSF49785">
    <property type="entry name" value="Galactose-binding domain-like"/>
    <property type="match status" value="1"/>
</dbReference>
<evidence type="ECO:0000313" key="4">
    <source>
        <dbReference type="Proteomes" id="UP000622475"/>
    </source>
</evidence>
<dbReference type="Gene3D" id="2.60.40.10">
    <property type="entry name" value="Immunoglobulins"/>
    <property type="match status" value="1"/>
</dbReference>
<dbReference type="PROSITE" id="PS51257">
    <property type="entry name" value="PROKAR_LIPOPROTEIN"/>
    <property type="match status" value="1"/>
</dbReference>
<proteinExistence type="predicted"/>
<dbReference type="InterPro" id="IPR035986">
    <property type="entry name" value="PKD_dom_sf"/>
</dbReference>
<evidence type="ECO:0000259" key="2">
    <source>
        <dbReference type="PROSITE" id="PS50093"/>
    </source>
</evidence>
<feature type="domain" description="PKD" evidence="2">
    <location>
        <begin position="71"/>
        <end position="117"/>
    </location>
</feature>
<sequence length="362" mass="40700">MKKMLTNARNLRALLFAGCLIGASACKKTDLIVLPEPNVVNPITDFEITRDPNDIFKYTFKNKSEKFKKLEWRFGDDTLKTDSNPTHRYFTTGKYLMNLTTISATGHRSKKQIDINIHPDSVMRITTQKLPGNQIRYGLVAKAPIGSVTWTFNEVSPAVTTTEANPVRTYEPGTFNTFTVKVTTVAGSTVSITSNNATAEGVLQDITQLREGYTISAENTYGANENSTKLLDGSVETKLTMGGRDGRWFTYPLQVSLNYTVAQTVKMYCIGNANDLPNRDVKSWSVQGSNDGITWEILDQRVMAKTFFAQMTDKGATTDAQRYKKLFFYAIADPKPFFKYRLSIESNWGEAAVHISEFRIYR</sequence>
<dbReference type="InterPro" id="IPR008979">
    <property type="entry name" value="Galactose-bd-like_sf"/>
</dbReference>
<feature type="signal peptide" evidence="1">
    <location>
        <begin position="1"/>
        <end position="25"/>
    </location>
</feature>
<dbReference type="EMBL" id="JADFFL010000008">
    <property type="protein sequence ID" value="MBE9663954.1"/>
    <property type="molecule type" value="Genomic_DNA"/>
</dbReference>
<dbReference type="InterPro" id="IPR000601">
    <property type="entry name" value="PKD_dom"/>
</dbReference>
<dbReference type="AlphaFoldDB" id="A0A929KYD9"/>
<keyword evidence="4" id="KW-1185">Reference proteome</keyword>
<evidence type="ECO:0000256" key="1">
    <source>
        <dbReference type="SAM" id="SignalP"/>
    </source>
</evidence>
<reference evidence="3" key="1">
    <citation type="submission" date="2020-10" db="EMBL/GenBank/DDBJ databases">
        <title>Mucilaginibacter mali sp. nov., isolated from rhizosphere soil of apple orchard.</title>
        <authorList>
            <person name="Lee J.-S."/>
            <person name="Kim H.S."/>
            <person name="Kim J.-S."/>
        </authorList>
    </citation>
    <scope>NUCLEOTIDE SEQUENCE</scope>
    <source>
        <strain evidence="3">KCTC 22746</strain>
    </source>
</reference>
<organism evidence="3 4">
    <name type="scientific">Mucilaginibacter myungsuensis</name>
    <dbReference type="NCBI Taxonomy" id="649104"/>
    <lineage>
        <taxon>Bacteria</taxon>
        <taxon>Pseudomonadati</taxon>
        <taxon>Bacteroidota</taxon>
        <taxon>Sphingobacteriia</taxon>
        <taxon>Sphingobacteriales</taxon>
        <taxon>Sphingobacteriaceae</taxon>
        <taxon>Mucilaginibacter</taxon>
    </lineage>
</organism>
<dbReference type="Gene3D" id="2.60.120.260">
    <property type="entry name" value="Galactose-binding domain-like"/>
    <property type="match status" value="1"/>
</dbReference>
<comment type="caution">
    <text evidence="3">The sequence shown here is derived from an EMBL/GenBank/DDBJ whole genome shotgun (WGS) entry which is preliminary data.</text>
</comment>
<feature type="chain" id="PRO_5037825356" description="PKD domain-containing protein" evidence="1">
    <location>
        <begin position="26"/>
        <end position="362"/>
    </location>
</feature>
<keyword evidence="1" id="KW-0732">Signal</keyword>
<dbReference type="Pfam" id="PF18911">
    <property type="entry name" value="PKD_4"/>
    <property type="match status" value="1"/>
</dbReference>
<dbReference type="RefSeq" id="WP_194113202.1">
    <property type="nucleotide sequence ID" value="NZ_JADFFL010000008.1"/>
</dbReference>
<dbReference type="InterPro" id="IPR013783">
    <property type="entry name" value="Ig-like_fold"/>
</dbReference>
<accession>A0A929KYD9</accession>
<dbReference type="Proteomes" id="UP000622475">
    <property type="component" value="Unassembled WGS sequence"/>
</dbReference>
<protein>
    <recommendedName>
        <fullName evidence="2">PKD domain-containing protein</fullName>
    </recommendedName>
</protein>
<evidence type="ECO:0000313" key="3">
    <source>
        <dbReference type="EMBL" id="MBE9663954.1"/>
    </source>
</evidence>
<dbReference type="PROSITE" id="PS50093">
    <property type="entry name" value="PKD"/>
    <property type="match status" value="1"/>
</dbReference>
<dbReference type="SUPFAM" id="SSF49299">
    <property type="entry name" value="PKD domain"/>
    <property type="match status" value="1"/>
</dbReference>